<dbReference type="InterPro" id="IPR036930">
    <property type="entry name" value="WGR_dom_sf"/>
</dbReference>
<evidence type="ECO:0000313" key="38">
    <source>
        <dbReference type="EMBL" id="CAH3137451.1"/>
    </source>
</evidence>
<feature type="region of interest" description="Disordered" evidence="31">
    <location>
        <begin position="646"/>
        <end position="667"/>
    </location>
</feature>
<keyword evidence="39" id="KW-1185">Reference proteome</keyword>
<evidence type="ECO:0000256" key="15">
    <source>
        <dbReference type="ARBA" id="ARBA00022771"/>
    </source>
</evidence>
<dbReference type="Pfam" id="PF00645">
    <property type="entry name" value="zf-PARP"/>
    <property type="match status" value="2"/>
</dbReference>
<evidence type="ECO:0000256" key="8">
    <source>
        <dbReference type="ARBA" id="ARBA00022588"/>
    </source>
</evidence>
<evidence type="ECO:0000256" key="9">
    <source>
        <dbReference type="ARBA" id="ARBA00022676"/>
    </source>
</evidence>
<dbReference type="InterPro" id="IPR008893">
    <property type="entry name" value="WGR_domain"/>
</dbReference>
<dbReference type="SMART" id="SM01335">
    <property type="entry name" value="PADR1"/>
    <property type="match status" value="1"/>
</dbReference>
<dbReference type="PANTHER" id="PTHR10459">
    <property type="entry name" value="DNA LIGASE"/>
    <property type="match status" value="1"/>
</dbReference>
<dbReference type="Proteomes" id="UP001159405">
    <property type="component" value="Unassembled WGS sequence"/>
</dbReference>
<dbReference type="InterPro" id="IPR012982">
    <property type="entry name" value="PARP1-like_PADR1_Zn_ribbon"/>
</dbReference>
<dbReference type="Gene3D" id="3.90.228.10">
    <property type="match status" value="1"/>
</dbReference>
<evidence type="ECO:0000256" key="31">
    <source>
        <dbReference type="SAM" id="MobiDB-lite"/>
    </source>
</evidence>
<dbReference type="InterPro" id="IPR001357">
    <property type="entry name" value="BRCT_dom"/>
</dbReference>
<evidence type="ECO:0000259" key="35">
    <source>
        <dbReference type="PROSITE" id="PS51059"/>
    </source>
</evidence>
<dbReference type="Gene3D" id="3.30.1740.10">
    <property type="entry name" value="Zinc finger, PARP-type"/>
    <property type="match status" value="2"/>
</dbReference>
<evidence type="ECO:0000256" key="30">
    <source>
        <dbReference type="RuleBase" id="RU362114"/>
    </source>
</evidence>
<keyword evidence="15" id="KW-0863">Zinc-finger</keyword>
<dbReference type="PROSITE" id="PS50172">
    <property type="entry name" value="BRCT"/>
    <property type="match status" value="1"/>
</dbReference>
<evidence type="ECO:0000256" key="25">
    <source>
        <dbReference type="ARBA" id="ARBA00024347"/>
    </source>
</evidence>
<dbReference type="PROSITE" id="PS51059">
    <property type="entry name" value="PARP_CATALYTIC"/>
    <property type="match status" value="1"/>
</dbReference>
<dbReference type="InterPro" id="IPR036420">
    <property type="entry name" value="BRCT_dom_sf"/>
</dbReference>
<dbReference type="InterPro" id="IPR012317">
    <property type="entry name" value="Poly(ADP-ribose)pol_cat_dom"/>
</dbReference>
<evidence type="ECO:0000259" key="36">
    <source>
        <dbReference type="PROSITE" id="PS51060"/>
    </source>
</evidence>
<feature type="domain" description="PARP catalytic" evidence="35">
    <location>
        <begin position="929"/>
        <end position="1155"/>
    </location>
</feature>
<evidence type="ECO:0000256" key="3">
    <source>
        <dbReference type="ARBA" id="ARBA00004604"/>
    </source>
</evidence>
<dbReference type="SUPFAM" id="SSF52113">
    <property type="entry name" value="BRCT domain"/>
    <property type="match status" value="1"/>
</dbReference>
<evidence type="ECO:0000256" key="26">
    <source>
        <dbReference type="ARBA" id="ARBA00033987"/>
    </source>
</evidence>
<dbReference type="SUPFAM" id="SSF47587">
    <property type="entry name" value="Domain of poly(ADP-ribose) polymerase"/>
    <property type="match status" value="1"/>
</dbReference>
<dbReference type="PROSITE" id="PS52007">
    <property type="entry name" value="PADR1"/>
    <property type="match status" value="1"/>
</dbReference>
<evidence type="ECO:0000256" key="19">
    <source>
        <dbReference type="ARBA" id="ARBA00023027"/>
    </source>
</evidence>
<dbReference type="InterPro" id="IPR003034">
    <property type="entry name" value="SAP_dom"/>
</dbReference>
<dbReference type="InterPro" id="IPR001510">
    <property type="entry name" value="Znf_PARP"/>
</dbReference>
<dbReference type="PANTHER" id="PTHR10459:SF112">
    <property type="entry name" value="POLY [ADP-RIBOSE] POLYMERASE 1"/>
    <property type="match status" value="1"/>
</dbReference>
<dbReference type="InterPro" id="IPR049296">
    <property type="entry name" value="PARP1-like_PADR1_N"/>
</dbReference>
<dbReference type="InterPro" id="IPR036616">
    <property type="entry name" value="Poly(ADP-ribose)pol_reg_dom_sf"/>
</dbReference>
<dbReference type="Gene3D" id="1.10.20.130">
    <property type="match status" value="1"/>
</dbReference>
<dbReference type="Gene3D" id="3.40.50.10190">
    <property type="entry name" value="BRCT domain"/>
    <property type="match status" value="1"/>
</dbReference>
<evidence type="ECO:0000256" key="23">
    <source>
        <dbReference type="ARBA" id="ARBA00024159"/>
    </source>
</evidence>
<evidence type="ECO:0000256" key="27">
    <source>
        <dbReference type="ARBA" id="ARBA00048241"/>
    </source>
</evidence>
<dbReference type="Pfam" id="PF00644">
    <property type="entry name" value="PARP"/>
    <property type="match status" value="1"/>
</dbReference>
<evidence type="ECO:0000256" key="29">
    <source>
        <dbReference type="ARBA" id="ARBA00048575"/>
    </source>
</evidence>
<feature type="domain" description="BRCT" evidence="33">
    <location>
        <begin position="388"/>
        <end position="463"/>
    </location>
</feature>
<dbReference type="SUPFAM" id="SSF56399">
    <property type="entry name" value="ADP-ribosylation"/>
    <property type="match status" value="1"/>
</dbReference>
<evidence type="ECO:0000256" key="4">
    <source>
        <dbReference type="ARBA" id="ARBA00022454"/>
    </source>
</evidence>
<evidence type="ECO:0000256" key="24">
    <source>
        <dbReference type="ARBA" id="ARBA00024164"/>
    </source>
</evidence>
<evidence type="ECO:0000256" key="6">
    <source>
        <dbReference type="ARBA" id="ARBA00022499"/>
    </source>
</evidence>
<evidence type="ECO:0000256" key="11">
    <source>
        <dbReference type="ARBA" id="ARBA00022695"/>
    </source>
</evidence>
<dbReference type="SMART" id="SM01336">
    <property type="entry name" value="zf-PARP"/>
    <property type="match status" value="2"/>
</dbReference>
<sequence>MADDLPFKAEYAKSNRSSCKLCKDNIAKDSLRVAKMVQSPHFDGKIPNWFHFSCFFKKNNVKTFTDIGGFDSLRWEDQEKVKGKVGGGGSKGSEAAAAASNGVSDDLQVEYAKSKRSKCKNCKEQIDKGELRLAKIMEPDAESNAPAGVPIPWWHHVECFIENRESLGVESSVTAESFTGFSNLKKEDKDLLKSKLGSGRGKKGKGGKRKAPAVDETDAKRTKTVTAEEDEIQKQLKKQSKLLWKVRDDLQKNCSLPELREMLEDNGLSSQGGESSLLDRCSDGMTFGRLLPCEECKGGQLVYRTEGYCCTGNLTAWTKCMFVTKQPKRTQWKISDDLKGGSEFLKNFKCKKKERVFPKVSAVASVSSKVVKSEAVSSRAAPISAAATPNKPLSDMKFAIIGRLQQSKDAISTVIQDLGGSVVEKVNASVDCCISSQAEVDKKSKKMRDAEKFDVPVVSEDYLDAVKKGGAILMISQHSISSWGTKKVGFKTCKVCVYSAVLSWYHLTRPQSSLTNLFLVARRWRAGCDEEEKSEGERSERGGAFYATKTFENLETAANDVFPVVASFGDRKYICVRRLNFMSDNFSALLEGLTVLTVTSSDMSFLKQKQLFVGLESWFSFSAWLCFENIKVTGTSVVDAPVPPSVGKSKLKKSSSEGGPTKKMKVAVKGGAAVDPESEMEDSCHVFEENGDVYSATLGLVDIVRGTNSYYKLQLLKEDKGHSYYIFRSWGRVGTTIGGNKLERCGPKKSAIEKFMELYGEKTGNSWLNRKNFVKHPNKFYPLEIDYGQDEEELKTTIAPGSKSLLSAPIQELIKMIFDVESMKKTLVEFEIDLKKMPLGKLTKRQIESAYAVLGEAQKLISDGGSSNSILDASNRFYTLIPHDFGMKKPPMLDNLELIQAKVGMLDNLLDIEVAYSLLKSGEEDLAKDPLDVNYEKLNTDLEVLCKDSKEFSMIKQYVKNTHAETHTQYELEVLEVFKVNRQGEGDRFQPFKELHNRRLLWHGSRTTNYAGILSQGLRIAPPEAPVTGYMFGKGVYFADMVSKSANYCRTTPSDNIGLMILCEVALGNMHELTAASYIAKPPKGKHSVKGCGRTGPDPTADITLEDGTIVPVGKGTSTSVANTSLLYNEYIVYDVAQINIKYLLKMDFKYKYSW</sequence>
<dbReference type="Pfam" id="PF05406">
    <property type="entry name" value="WGR"/>
    <property type="match status" value="1"/>
</dbReference>
<dbReference type="EC" id="2.4.2.-" evidence="30"/>
<dbReference type="SUPFAM" id="SSF142921">
    <property type="entry name" value="WGR domain-like"/>
    <property type="match status" value="1"/>
</dbReference>
<keyword evidence="6" id="KW-1017">Isopeptide bond</keyword>
<dbReference type="CDD" id="cd08001">
    <property type="entry name" value="WGR_PARP1_like"/>
    <property type="match status" value="1"/>
</dbReference>
<feature type="domain" description="SAP" evidence="34">
    <location>
        <begin position="251"/>
        <end position="285"/>
    </location>
</feature>
<comment type="catalytic activity">
    <reaction evidence="27">
        <text>L-histidyl-[protein] + NAD(+) = N(tele)-(ADP-D-ribosyl)-L-histidyl-[protein] + nicotinamide + H(+)</text>
        <dbReference type="Rhea" id="RHEA:72071"/>
        <dbReference type="Rhea" id="RHEA-COMP:9745"/>
        <dbReference type="Rhea" id="RHEA-COMP:18085"/>
        <dbReference type="ChEBI" id="CHEBI:15378"/>
        <dbReference type="ChEBI" id="CHEBI:17154"/>
        <dbReference type="ChEBI" id="CHEBI:29979"/>
        <dbReference type="ChEBI" id="CHEBI:57540"/>
        <dbReference type="ChEBI" id="CHEBI:191398"/>
    </reaction>
    <physiologicalReaction direction="left-to-right" evidence="27">
        <dbReference type="Rhea" id="RHEA:72072"/>
    </physiologicalReaction>
</comment>
<dbReference type="SMART" id="SM00292">
    <property type="entry name" value="BRCT"/>
    <property type="match status" value="1"/>
</dbReference>
<evidence type="ECO:0000256" key="22">
    <source>
        <dbReference type="ARBA" id="ARBA00023242"/>
    </source>
</evidence>
<gene>
    <name evidence="38" type="ORF">PLOB_00039001</name>
</gene>
<dbReference type="PROSITE" id="PS50064">
    <property type="entry name" value="ZF_PARP_2"/>
    <property type="match status" value="2"/>
</dbReference>
<evidence type="ECO:0000256" key="2">
    <source>
        <dbReference type="ARBA" id="ARBA00004514"/>
    </source>
</evidence>
<dbReference type="CDD" id="cd01437">
    <property type="entry name" value="parp_like"/>
    <property type="match status" value="1"/>
</dbReference>
<dbReference type="InterPro" id="IPR004102">
    <property type="entry name" value="Poly(ADP-ribose)pol_reg_dom"/>
</dbReference>
<feature type="region of interest" description="Disordered" evidence="31">
    <location>
        <begin position="192"/>
        <end position="222"/>
    </location>
</feature>
<evidence type="ECO:0000259" key="33">
    <source>
        <dbReference type="PROSITE" id="PS50172"/>
    </source>
</evidence>
<evidence type="ECO:0000256" key="7">
    <source>
        <dbReference type="ARBA" id="ARBA00022533"/>
    </source>
</evidence>
<dbReference type="PROSITE" id="PS00347">
    <property type="entry name" value="ZF_PARP_1"/>
    <property type="match status" value="1"/>
</dbReference>
<keyword evidence="21" id="KW-0804">Transcription</keyword>
<comment type="subcellular location">
    <subcellularLocation>
        <location evidence="1">Chromosome</location>
    </subcellularLocation>
    <subcellularLocation>
        <location evidence="2">Cytoplasm</location>
        <location evidence="2">Cytosol</location>
    </subcellularLocation>
    <subcellularLocation>
        <location evidence="3">Nucleus</location>
        <location evidence="3">Nucleolus</location>
    </subcellularLocation>
</comment>
<dbReference type="SMART" id="SM00773">
    <property type="entry name" value="WGR"/>
    <property type="match status" value="1"/>
</dbReference>
<dbReference type="SUPFAM" id="SSF57716">
    <property type="entry name" value="Glucocorticoid receptor-like (DNA-binding domain)"/>
    <property type="match status" value="2"/>
</dbReference>
<evidence type="ECO:0000259" key="32">
    <source>
        <dbReference type="PROSITE" id="PS50064"/>
    </source>
</evidence>
<dbReference type="Gene3D" id="2.20.25.630">
    <property type="match status" value="1"/>
</dbReference>
<keyword evidence="7" id="KW-0021">Allosteric enzyme</keyword>
<organism evidence="38 39">
    <name type="scientific">Porites lobata</name>
    <dbReference type="NCBI Taxonomy" id="104759"/>
    <lineage>
        <taxon>Eukaryota</taxon>
        <taxon>Metazoa</taxon>
        <taxon>Cnidaria</taxon>
        <taxon>Anthozoa</taxon>
        <taxon>Hexacorallia</taxon>
        <taxon>Scleractinia</taxon>
        <taxon>Fungiina</taxon>
        <taxon>Poritidae</taxon>
        <taxon>Porites</taxon>
    </lineage>
</organism>
<dbReference type="InterPro" id="IPR038650">
    <property type="entry name" value="PADR1_C_dom_sf"/>
</dbReference>
<keyword evidence="12" id="KW-0479">Metal-binding</keyword>
<dbReference type="Pfam" id="PF00533">
    <property type="entry name" value="BRCT"/>
    <property type="match status" value="1"/>
</dbReference>
<dbReference type="Pfam" id="PF21728">
    <property type="entry name" value="PADR1_N"/>
    <property type="match status" value="1"/>
</dbReference>
<dbReference type="PROSITE" id="PS51060">
    <property type="entry name" value="PARP_ALPHA_HD"/>
    <property type="match status" value="1"/>
</dbReference>
<keyword evidence="10 30" id="KW-0808">Transferase</keyword>
<comment type="similarity">
    <text evidence="25">Belongs to the ARTD/PARP family.</text>
</comment>
<feature type="domain" description="PARP-type" evidence="32">
    <location>
        <begin position="7"/>
        <end position="89"/>
    </location>
</feature>
<dbReference type="PROSITE" id="PS51977">
    <property type="entry name" value="WGR"/>
    <property type="match status" value="1"/>
</dbReference>
<dbReference type="PROSITE" id="PS50800">
    <property type="entry name" value="SAP"/>
    <property type="match status" value="1"/>
</dbReference>
<evidence type="ECO:0000256" key="17">
    <source>
        <dbReference type="ARBA" id="ARBA00022859"/>
    </source>
</evidence>
<comment type="caution">
    <text evidence="38">The sequence shown here is derived from an EMBL/GenBank/DDBJ whole genome shotgun (WGS) entry which is preliminary data.</text>
</comment>
<feature type="domain" description="WGR" evidence="37">
    <location>
        <begin position="683"/>
        <end position="780"/>
    </location>
</feature>
<keyword evidence="9 30" id="KW-0328">Glycosyltransferase</keyword>
<keyword evidence="8" id="KW-0399">Innate immunity</keyword>
<keyword evidence="14" id="KW-0013">ADP-ribosylation</keyword>
<dbReference type="Gene3D" id="1.20.142.10">
    <property type="entry name" value="Poly(ADP-ribose) polymerase, regulatory domain"/>
    <property type="match status" value="1"/>
</dbReference>
<feature type="compositionally biased region" description="Basic residues" evidence="31">
    <location>
        <begin position="200"/>
        <end position="211"/>
    </location>
</feature>
<dbReference type="Pfam" id="PF08063">
    <property type="entry name" value="Zn_ribbon_PADR1"/>
    <property type="match status" value="1"/>
</dbReference>
<feature type="domain" description="PARP alpha-helical" evidence="36">
    <location>
        <begin position="803"/>
        <end position="920"/>
    </location>
</feature>
<keyword evidence="19 30" id="KW-0520">NAD</keyword>
<evidence type="ECO:0000256" key="16">
    <source>
        <dbReference type="ARBA" id="ARBA00022833"/>
    </source>
</evidence>
<evidence type="ECO:0000256" key="12">
    <source>
        <dbReference type="ARBA" id="ARBA00022723"/>
    </source>
</evidence>
<keyword evidence="22" id="KW-0539">Nucleus</keyword>
<evidence type="ECO:0000256" key="18">
    <source>
        <dbReference type="ARBA" id="ARBA00023015"/>
    </source>
</evidence>
<evidence type="ECO:0000256" key="28">
    <source>
        <dbReference type="ARBA" id="ARBA00048339"/>
    </source>
</evidence>
<keyword evidence="16" id="KW-0862">Zinc</keyword>
<evidence type="ECO:0000259" key="34">
    <source>
        <dbReference type="PROSITE" id="PS50800"/>
    </source>
</evidence>
<dbReference type="CDD" id="cd17747">
    <property type="entry name" value="BRCT_PARP1"/>
    <property type="match status" value="1"/>
</dbReference>
<comment type="catalytic activity">
    <reaction evidence="29">
        <text>L-seryl-[protein] + NAD(+) = O-(ADP-D-ribosyl)-L-seryl-[protein] + nicotinamide + H(+)</text>
        <dbReference type="Rhea" id="RHEA:58232"/>
        <dbReference type="Rhea" id="RHEA-COMP:9863"/>
        <dbReference type="Rhea" id="RHEA-COMP:15091"/>
        <dbReference type="ChEBI" id="CHEBI:15378"/>
        <dbReference type="ChEBI" id="CHEBI:17154"/>
        <dbReference type="ChEBI" id="CHEBI:29999"/>
        <dbReference type="ChEBI" id="CHEBI:57540"/>
        <dbReference type="ChEBI" id="CHEBI:142556"/>
    </reaction>
    <physiologicalReaction direction="left-to-right" evidence="29">
        <dbReference type="Rhea" id="RHEA:58233"/>
    </physiologicalReaction>
</comment>
<dbReference type="InterPro" id="IPR050800">
    <property type="entry name" value="ARTD/PARP"/>
</dbReference>
<evidence type="ECO:0000256" key="13">
    <source>
        <dbReference type="ARBA" id="ARBA00022737"/>
    </source>
</evidence>
<feature type="domain" description="PARP-type" evidence="32">
    <location>
        <begin position="107"/>
        <end position="200"/>
    </location>
</feature>
<dbReference type="EMBL" id="CALNXK010000059">
    <property type="protein sequence ID" value="CAH3137451.1"/>
    <property type="molecule type" value="Genomic_DNA"/>
</dbReference>
<comment type="catalytic activity">
    <reaction evidence="23">
        <text>L-glutamyl-[protein] + NAD(+) = 5-O-(ADP-D-ribosyl)-L-glutamyl-[protein] + nicotinamide</text>
        <dbReference type="Rhea" id="RHEA:58224"/>
        <dbReference type="Rhea" id="RHEA-COMP:10208"/>
        <dbReference type="Rhea" id="RHEA-COMP:15089"/>
        <dbReference type="ChEBI" id="CHEBI:17154"/>
        <dbReference type="ChEBI" id="CHEBI:29973"/>
        <dbReference type="ChEBI" id="CHEBI:57540"/>
        <dbReference type="ChEBI" id="CHEBI:142540"/>
    </reaction>
    <physiologicalReaction direction="left-to-right" evidence="23">
        <dbReference type="Rhea" id="RHEA:58225"/>
    </physiologicalReaction>
</comment>
<comment type="catalytic activity">
    <reaction evidence="26">
        <text>NAD(+) + (ADP-D-ribosyl)n-acceptor = nicotinamide + (ADP-D-ribosyl)n+1-acceptor + H(+).</text>
        <dbReference type="EC" id="2.4.2.30"/>
    </reaction>
</comment>
<keyword evidence="11" id="KW-0548">Nucleotidyltransferase</keyword>
<keyword evidence="18" id="KW-0805">Transcription regulation</keyword>
<keyword evidence="4" id="KW-0158">Chromosome</keyword>
<evidence type="ECO:0000256" key="21">
    <source>
        <dbReference type="ARBA" id="ARBA00023163"/>
    </source>
</evidence>
<evidence type="ECO:0000256" key="5">
    <source>
        <dbReference type="ARBA" id="ARBA00022490"/>
    </source>
</evidence>
<dbReference type="Pfam" id="PF02877">
    <property type="entry name" value="PARP_reg"/>
    <property type="match status" value="1"/>
</dbReference>
<keyword evidence="17" id="KW-0391">Immunity</keyword>
<evidence type="ECO:0000256" key="20">
    <source>
        <dbReference type="ARBA" id="ARBA00023125"/>
    </source>
</evidence>
<comment type="catalytic activity">
    <reaction evidence="24">
        <text>L-aspartyl-[protein] + NAD(+) = 4-O-(ADP-D-ribosyl)-L-aspartyl-[protein] + nicotinamide</text>
        <dbReference type="Rhea" id="RHEA:54424"/>
        <dbReference type="Rhea" id="RHEA-COMP:9867"/>
        <dbReference type="Rhea" id="RHEA-COMP:13832"/>
        <dbReference type="ChEBI" id="CHEBI:17154"/>
        <dbReference type="ChEBI" id="CHEBI:29961"/>
        <dbReference type="ChEBI" id="CHEBI:57540"/>
        <dbReference type="ChEBI" id="CHEBI:138102"/>
    </reaction>
    <physiologicalReaction direction="left-to-right" evidence="24">
        <dbReference type="Rhea" id="RHEA:54425"/>
    </physiologicalReaction>
</comment>
<evidence type="ECO:0000256" key="14">
    <source>
        <dbReference type="ARBA" id="ARBA00022765"/>
    </source>
</evidence>
<keyword evidence="5" id="KW-0963">Cytoplasm</keyword>
<evidence type="ECO:0000313" key="39">
    <source>
        <dbReference type="Proteomes" id="UP001159405"/>
    </source>
</evidence>
<proteinExistence type="inferred from homology"/>
<protein>
    <recommendedName>
        <fullName evidence="30">Poly [ADP-ribose] polymerase</fullName>
        <shortName evidence="30">PARP</shortName>
        <ecNumber evidence="30">2.4.2.-</ecNumber>
    </recommendedName>
</protein>
<dbReference type="InterPro" id="IPR036957">
    <property type="entry name" value="Znf_PARP_sf"/>
</dbReference>
<keyword evidence="20" id="KW-0238">DNA-binding</keyword>
<comment type="catalytic activity">
    <reaction evidence="28">
        <text>L-tyrosyl-[protein] + NAD(+) = O-(ADP-D-ribosyl)-L-tyrosyl-[protein] + nicotinamide + H(+)</text>
        <dbReference type="Rhea" id="RHEA:58236"/>
        <dbReference type="Rhea" id="RHEA-COMP:10136"/>
        <dbReference type="Rhea" id="RHEA-COMP:15092"/>
        <dbReference type="ChEBI" id="CHEBI:15378"/>
        <dbReference type="ChEBI" id="CHEBI:17154"/>
        <dbReference type="ChEBI" id="CHEBI:46858"/>
        <dbReference type="ChEBI" id="CHEBI:57540"/>
        <dbReference type="ChEBI" id="CHEBI:142557"/>
    </reaction>
    <physiologicalReaction direction="left-to-right" evidence="28">
        <dbReference type="Rhea" id="RHEA:58237"/>
    </physiologicalReaction>
</comment>
<reference evidence="38 39" key="1">
    <citation type="submission" date="2022-05" db="EMBL/GenBank/DDBJ databases">
        <authorList>
            <consortium name="Genoscope - CEA"/>
            <person name="William W."/>
        </authorList>
    </citation>
    <scope>NUCLEOTIDE SEQUENCE [LARGE SCALE GENOMIC DNA]</scope>
</reference>
<evidence type="ECO:0000259" key="37">
    <source>
        <dbReference type="PROSITE" id="PS51977"/>
    </source>
</evidence>
<evidence type="ECO:0000256" key="10">
    <source>
        <dbReference type="ARBA" id="ARBA00022679"/>
    </source>
</evidence>
<accession>A0ABN8P8H3</accession>
<evidence type="ECO:0000256" key="1">
    <source>
        <dbReference type="ARBA" id="ARBA00004286"/>
    </source>
</evidence>
<keyword evidence="13" id="KW-0677">Repeat</keyword>
<name>A0ABN8P8H3_9CNID</name>